<accession>A0A812C723</accession>
<dbReference type="Proteomes" id="UP000597762">
    <property type="component" value="Unassembled WGS sequence"/>
</dbReference>
<name>A0A812C723_ACAPH</name>
<gene>
    <name evidence="1" type="ORF">SPHA_31311</name>
</gene>
<dbReference type="AlphaFoldDB" id="A0A812C723"/>
<keyword evidence="2" id="KW-1185">Reference proteome</keyword>
<organism evidence="1 2">
    <name type="scientific">Acanthosepion pharaonis</name>
    <name type="common">Pharaoh cuttlefish</name>
    <name type="synonym">Sepia pharaonis</name>
    <dbReference type="NCBI Taxonomy" id="158019"/>
    <lineage>
        <taxon>Eukaryota</taxon>
        <taxon>Metazoa</taxon>
        <taxon>Spiralia</taxon>
        <taxon>Lophotrochozoa</taxon>
        <taxon>Mollusca</taxon>
        <taxon>Cephalopoda</taxon>
        <taxon>Coleoidea</taxon>
        <taxon>Decapodiformes</taxon>
        <taxon>Sepiida</taxon>
        <taxon>Sepiina</taxon>
        <taxon>Sepiidae</taxon>
        <taxon>Acanthosepion</taxon>
    </lineage>
</organism>
<reference evidence="1" key="1">
    <citation type="submission" date="2021-01" db="EMBL/GenBank/DDBJ databases">
        <authorList>
            <person name="Li R."/>
            <person name="Bekaert M."/>
        </authorList>
    </citation>
    <scope>NUCLEOTIDE SEQUENCE</scope>
    <source>
        <strain evidence="1">Farmed</strain>
    </source>
</reference>
<dbReference type="EMBL" id="CAHIKZ030001281">
    <property type="protein sequence ID" value="CAE1258606.1"/>
    <property type="molecule type" value="Genomic_DNA"/>
</dbReference>
<proteinExistence type="predicted"/>
<comment type="caution">
    <text evidence="1">The sequence shown here is derived from an EMBL/GenBank/DDBJ whole genome shotgun (WGS) entry which is preliminary data.</text>
</comment>
<sequence length="251" mass="27462">MTLFSRTSNPFLPSIRVRVVPFGVVHLSPTRTGSSQVTRSSTAPTALLLTTGRKVPDHTTSPASQSFSRANIGVSRTLFLLVYSLPLPYTTEPCARTRHKSCSSVPKTLGCLHSLSDSCGPDDHHTCNSNTPAHIALVWACEIDNADPRLSYWELPQPSSPIPPFGSRIWIRSRSSFFITYLAPTPGGFLPTPPLILSQSCSLVRAASMAVARLTGHAFRTSPCHSAYPLGQQGLNRTTVPSRQLRKRYRH</sequence>
<protein>
    <submittedName>
        <fullName evidence="1">Uncharacterized protein</fullName>
    </submittedName>
</protein>
<evidence type="ECO:0000313" key="1">
    <source>
        <dbReference type="EMBL" id="CAE1258606.1"/>
    </source>
</evidence>
<evidence type="ECO:0000313" key="2">
    <source>
        <dbReference type="Proteomes" id="UP000597762"/>
    </source>
</evidence>